<proteinExistence type="predicted"/>
<evidence type="ECO:0000313" key="1">
    <source>
        <dbReference type="EMBL" id="KAI3733394.1"/>
    </source>
</evidence>
<reference evidence="2" key="1">
    <citation type="journal article" date="2022" name="Mol. Ecol. Resour.">
        <title>The genomes of chicory, endive, great burdock and yacon provide insights into Asteraceae palaeo-polyploidization history and plant inulin production.</title>
        <authorList>
            <person name="Fan W."/>
            <person name="Wang S."/>
            <person name="Wang H."/>
            <person name="Wang A."/>
            <person name="Jiang F."/>
            <person name="Liu H."/>
            <person name="Zhao H."/>
            <person name="Xu D."/>
            <person name="Zhang Y."/>
        </authorList>
    </citation>
    <scope>NUCLEOTIDE SEQUENCE [LARGE SCALE GENOMIC DNA]</scope>
    <source>
        <strain evidence="2">cv. Niubang</strain>
    </source>
</reference>
<evidence type="ECO:0000313" key="2">
    <source>
        <dbReference type="Proteomes" id="UP001055879"/>
    </source>
</evidence>
<accession>A0ACB9CGH3</accession>
<comment type="caution">
    <text evidence="1">The sequence shown here is derived from an EMBL/GenBank/DDBJ whole genome shotgun (WGS) entry which is preliminary data.</text>
</comment>
<organism evidence="1 2">
    <name type="scientific">Arctium lappa</name>
    <name type="common">Greater burdock</name>
    <name type="synonym">Lappa major</name>
    <dbReference type="NCBI Taxonomy" id="4217"/>
    <lineage>
        <taxon>Eukaryota</taxon>
        <taxon>Viridiplantae</taxon>
        <taxon>Streptophyta</taxon>
        <taxon>Embryophyta</taxon>
        <taxon>Tracheophyta</taxon>
        <taxon>Spermatophyta</taxon>
        <taxon>Magnoliopsida</taxon>
        <taxon>eudicotyledons</taxon>
        <taxon>Gunneridae</taxon>
        <taxon>Pentapetalae</taxon>
        <taxon>asterids</taxon>
        <taxon>campanulids</taxon>
        <taxon>Asterales</taxon>
        <taxon>Asteraceae</taxon>
        <taxon>Carduoideae</taxon>
        <taxon>Cardueae</taxon>
        <taxon>Arctiinae</taxon>
        <taxon>Arctium</taxon>
    </lineage>
</organism>
<sequence length="114" mass="13071">MNINAKHYNDALSSVLYALDHEELISHDDSSNRTRFSLSMSILNRREFKIGRKMMKDVRNLKSLEAFQMVANVSTARVPMAQVMEGIFKQLSLSNWLNIVAYGQEGHKSNPQKK</sequence>
<protein>
    <submittedName>
        <fullName evidence="1">Uncharacterized protein</fullName>
    </submittedName>
</protein>
<gene>
    <name evidence="1" type="ORF">L6452_12837</name>
</gene>
<dbReference type="Proteomes" id="UP001055879">
    <property type="component" value="Linkage Group LG04"/>
</dbReference>
<name>A0ACB9CGH3_ARCLA</name>
<dbReference type="EMBL" id="CM042050">
    <property type="protein sequence ID" value="KAI3733394.1"/>
    <property type="molecule type" value="Genomic_DNA"/>
</dbReference>
<keyword evidence="2" id="KW-1185">Reference proteome</keyword>
<reference evidence="1 2" key="2">
    <citation type="journal article" date="2022" name="Mol. Ecol. Resour.">
        <title>The genomes of chicory, endive, great burdock and yacon provide insights into Asteraceae paleo-polyploidization history and plant inulin production.</title>
        <authorList>
            <person name="Fan W."/>
            <person name="Wang S."/>
            <person name="Wang H."/>
            <person name="Wang A."/>
            <person name="Jiang F."/>
            <person name="Liu H."/>
            <person name="Zhao H."/>
            <person name="Xu D."/>
            <person name="Zhang Y."/>
        </authorList>
    </citation>
    <scope>NUCLEOTIDE SEQUENCE [LARGE SCALE GENOMIC DNA]</scope>
    <source>
        <strain evidence="2">cv. Niubang</strain>
    </source>
</reference>